<evidence type="ECO:0000313" key="2">
    <source>
        <dbReference type="Proteomes" id="UP000193749"/>
    </source>
</evidence>
<keyword evidence="2" id="KW-1185">Reference proteome</keyword>
<gene>
    <name evidence="1" type="ORF">HA50_22935</name>
</gene>
<sequence length="70" mass="7967">MSGCNQPHQQKAATLPHMPGINEIVIRGSVVVFLPGVPGQLKWQIDVDVLYVRINGERWEVKRRIPPRQI</sequence>
<name>A0A1X1EKM9_PANCY</name>
<protein>
    <submittedName>
        <fullName evidence="1">Uncharacterized protein</fullName>
    </submittedName>
</protein>
<dbReference type="Proteomes" id="UP000193749">
    <property type="component" value="Unassembled WGS sequence"/>
</dbReference>
<evidence type="ECO:0000313" key="1">
    <source>
        <dbReference type="EMBL" id="ORM89485.1"/>
    </source>
</evidence>
<accession>A0A1X1EKM9</accession>
<organism evidence="1 2">
    <name type="scientific">Pantoea cypripedii</name>
    <name type="common">Pectobacterium cypripedii</name>
    <name type="synonym">Erwinia cypripedii</name>
    <dbReference type="NCBI Taxonomy" id="55209"/>
    <lineage>
        <taxon>Bacteria</taxon>
        <taxon>Pseudomonadati</taxon>
        <taxon>Pseudomonadota</taxon>
        <taxon>Gammaproteobacteria</taxon>
        <taxon>Enterobacterales</taxon>
        <taxon>Erwiniaceae</taxon>
        <taxon>Pantoea</taxon>
    </lineage>
</organism>
<comment type="caution">
    <text evidence="1">The sequence shown here is derived from an EMBL/GenBank/DDBJ whole genome shotgun (WGS) entry which is preliminary data.</text>
</comment>
<reference evidence="1 2" key="1">
    <citation type="journal article" date="2017" name="Antonie Van Leeuwenhoek">
        <title>Phylogenomic resolution of the bacterial genus Pantoea and its relationship with Erwinia and Tatumella.</title>
        <authorList>
            <person name="Palmer M."/>
            <person name="Steenkamp E.T."/>
            <person name="Coetzee M.P."/>
            <person name="Chan W.Y."/>
            <person name="van Zyl E."/>
            <person name="De Maayer P."/>
            <person name="Coutinho T.A."/>
            <person name="Blom J."/>
            <person name="Smits T.H."/>
            <person name="Duffy B."/>
            <person name="Venter S.N."/>
        </authorList>
    </citation>
    <scope>NUCLEOTIDE SEQUENCE [LARGE SCALE GENOMIC DNA]</scope>
    <source>
        <strain evidence="1 2">LMG 2657</strain>
    </source>
</reference>
<proteinExistence type="predicted"/>
<dbReference type="EMBL" id="MLJI01000002">
    <property type="protein sequence ID" value="ORM89485.1"/>
    <property type="molecule type" value="Genomic_DNA"/>
</dbReference>
<dbReference type="AlphaFoldDB" id="A0A1X1EKM9"/>